<dbReference type="SUPFAM" id="SSF53850">
    <property type="entry name" value="Periplasmic binding protein-like II"/>
    <property type="match status" value="1"/>
</dbReference>
<evidence type="ECO:0000256" key="3">
    <source>
        <dbReference type="ARBA" id="ARBA00023136"/>
    </source>
</evidence>
<evidence type="ECO:0000256" key="2">
    <source>
        <dbReference type="ARBA" id="ARBA00022729"/>
    </source>
</evidence>
<evidence type="ECO:0000256" key="1">
    <source>
        <dbReference type="ARBA" id="ARBA00022475"/>
    </source>
</evidence>
<protein>
    <submittedName>
        <fullName evidence="8">Carbohydrate ABC transporter substrate-binding protein, CUT1 family</fullName>
    </submittedName>
</protein>
<sequence length="477" mass="52686">MKKSKKIVALLLATVMIGSLFTGCGKKNNENDKTNTNDTTKTEDTSSTDTANTDTSTEKVDSIYFLNFKPEIAEVYEKIAKDYEAETGIKVKVNTAAAGTYETTLKSEIAKKDAPTIFQINGPVGYQNWKDYSADMKDSELYSHLTDKSLAVTEGEGVYGVPYAVEGYGIIYNNAIMDKYFALTDRATTVASMAEVNNFATLKAVVEDMQARKADLGIDGVFASTSMAAGEQWRWQTHLANLPLFYEFKDNTAFDNTVLAGLAANEIEFKYAENFKNVYDLYTNNSCVEKGLLGAKTVNDSMADFALGKAAMVQNGNWAWSQINEVDGNVVNENDIKFMPIYTGVTGEETQGLCVGTENYFAINSQVSEAKQKASMDFLNWLFTSDTGKAYVTNDLGFIAPFDSFTDAEKPSDPLSKEVLAWMEKDTTSVVWTFAAFPSEDFKNAFGDALLEYVQGGLDWDQVVTVVKESWKSERAK</sequence>
<feature type="compositionally biased region" description="Low complexity" evidence="6">
    <location>
        <begin position="45"/>
        <end position="54"/>
    </location>
</feature>
<feature type="compositionally biased region" description="Basic and acidic residues" evidence="6">
    <location>
        <begin position="27"/>
        <end position="44"/>
    </location>
</feature>
<evidence type="ECO:0000313" key="8">
    <source>
        <dbReference type="EMBL" id="SHN04770.1"/>
    </source>
</evidence>
<dbReference type="OrthoDB" id="9763054at2"/>
<dbReference type="Pfam" id="PF13416">
    <property type="entry name" value="SBP_bac_8"/>
    <property type="match status" value="1"/>
</dbReference>
<feature type="chain" id="PRO_5039464459" evidence="7">
    <location>
        <begin position="23"/>
        <end position="477"/>
    </location>
</feature>
<dbReference type="STRING" id="1120996.SAMN02746066_04596"/>
<evidence type="ECO:0000313" key="9">
    <source>
        <dbReference type="Proteomes" id="UP000184038"/>
    </source>
</evidence>
<dbReference type="Proteomes" id="UP000184038">
    <property type="component" value="Unassembled WGS sequence"/>
</dbReference>
<dbReference type="InterPro" id="IPR050490">
    <property type="entry name" value="Bact_solute-bd_prot1"/>
</dbReference>
<proteinExistence type="predicted"/>
<keyword evidence="5" id="KW-0449">Lipoprotein</keyword>
<gene>
    <name evidence="8" type="ORF">SAMN02746066_04596</name>
</gene>
<dbReference type="RefSeq" id="WP_073291882.1">
    <property type="nucleotide sequence ID" value="NZ_FRCP01000033.1"/>
</dbReference>
<dbReference type="PANTHER" id="PTHR43649:SF33">
    <property type="entry name" value="POLYGALACTURONAN_RHAMNOGALACTURONAN-BINDING PROTEIN YTCQ"/>
    <property type="match status" value="1"/>
</dbReference>
<evidence type="ECO:0000256" key="5">
    <source>
        <dbReference type="ARBA" id="ARBA00023288"/>
    </source>
</evidence>
<dbReference type="AlphaFoldDB" id="A0A1M7NLN6"/>
<keyword evidence="9" id="KW-1185">Reference proteome</keyword>
<keyword evidence="3" id="KW-0472">Membrane</keyword>
<feature type="signal peptide" evidence="7">
    <location>
        <begin position="1"/>
        <end position="22"/>
    </location>
</feature>
<keyword evidence="1" id="KW-1003">Cell membrane</keyword>
<evidence type="ECO:0000256" key="6">
    <source>
        <dbReference type="SAM" id="MobiDB-lite"/>
    </source>
</evidence>
<dbReference type="PROSITE" id="PS51257">
    <property type="entry name" value="PROKAR_LIPOPROTEIN"/>
    <property type="match status" value="1"/>
</dbReference>
<dbReference type="PANTHER" id="PTHR43649">
    <property type="entry name" value="ARABINOSE-BINDING PROTEIN-RELATED"/>
    <property type="match status" value="1"/>
</dbReference>
<reference evidence="8 9" key="1">
    <citation type="submission" date="2016-11" db="EMBL/GenBank/DDBJ databases">
        <authorList>
            <person name="Jaros S."/>
            <person name="Januszkiewicz K."/>
            <person name="Wedrychowicz H."/>
        </authorList>
    </citation>
    <scope>NUCLEOTIDE SEQUENCE [LARGE SCALE GENOMIC DNA]</scope>
    <source>
        <strain evidence="8 9">DSM 15930</strain>
    </source>
</reference>
<dbReference type="InterPro" id="IPR006059">
    <property type="entry name" value="SBP"/>
</dbReference>
<keyword evidence="2 7" id="KW-0732">Signal</keyword>
<dbReference type="Gene3D" id="3.40.190.10">
    <property type="entry name" value="Periplasmic binding protein-like II"/>
    <property type="match status" value="1"/>
</dbReference>
<accession>A0A1M7NLN6</accession>
<evidence type="ECO:0000256" key="7">
    <source>
        <dbReference type="SAM" id="SignalP"/>
    </source>
</evidence>
<dbReference type="EMBL" id="FRCP01000033">
    <property type="protein sequence ID" value="SHN04770.1"/>
    <property type="molecule type" value="Genomic_DNA"/>
</dbReference>
<feature type="region of interest" description="Disordered" evidence="6">
    <location>
        <begin position="27"/>
        <end position="54"/>
    </location>
</feature>
<evidence type="ECO:0000256" key="4">
    <source>
        <dbReference type="ARBA" id="ARBA00023139"/>
    </source>
</evidence>
<name>A0A1M7NLN6_9FIRM</name>
<organism evidence="8 9">
    <name type="scientific">Anaerosporobacter mobilis DSM 15930</name>
    <dbReference type="NCBI Taxonomy" id="1120996"/>
    <lineage>
        <taxon>Bacteria</taxon>
        <taxon>Bacillati</taxon>
        <taxon>Bacillota</taxon>
        <taxon>Clostridia</taxon>
        <taxon>Lachnospirales</taxon>
        <taxon>Lachnospiraceae</taxon>
        <taxon>Anaerosporobacter</taxon>
    </lineage>
</organism>
<keyword evidence="4" id="KW-0564">Palmitate</keyword>